<protein>
    <submittedName>
        <fullName evidence="1">Molybdopterin synthase small subunit MoaD</fullName>
    </submittedName>
</protein>
<name>G7H113_9ACTN</name>
<dbReference type="STRING" id="1073574.GOARA_043_00490"/>
<dbReference type="SUPFAM" id="SSF54285">
    <property type="entry name" value="MoaD/ThiS"/>
    <property type="match status" value="1"/>
</dbReference>
<proteinExistence type="predicted"/>
<dbReference type="InterPro" id="IPR003749">
    <property type="entry name" value="ThiS/MoaD-like"/>
</dbReference>
<dbReference type="InterPro" id="IPR012675">
    <property type="entry name" value="Beta-grasp_dom_sf"/>
</dbReference>
<keyword evidence="2" id="KW-1185">Reference proteome</keyword>
<gene>
    <name evidence="1" type="primary">moaD</name>
    <name evidence="1" type="ORF">GOARA_043_00490</name>
</gene>
<dbReference type="AlphaFoldDB" id="G7H113"/>
<evidence type="ECO:0000313" key="2">
    <source>
        <dbReference type="Proteomes" id="UP000035088"/>
    </source>
</evidence>
<dbReference type="RefSeq" id="WP_007321649.1">
    <property type="nucleotide sequence ID" value="NZ_BAEE01000043.1"/>
</dbReference>
<dbReference type="Pfam" id="PF02597">
    <property type="entry name" value="ThiS"/>
    <property type="match status" value="1"/>
</dbReference>
<evidence type="ECO:0000313" key="1">
    <source>
        <dbReference type="EMBL" id="GAB09574.1"/>
    </source>
</evidence>
<accession>G7H113</accession>
<organism evidence="1 2">
    <name type="scientific">Gordonia araii NBRC 100433</name>
    <dbReference type="NCBI Taxonomy" id="1073574"/>
    <lineage>
        <taxon>Bacteria</taxon>
        <taxon>Bacillati</taxon>
        <taxon>Actinomycetota</taxon>
        <taxon>Actinomycetes</taxon>
        <taxon>Mycobacteriales</taxon>
        <taxon>Gordoniaceae</taxon>
        <taxon>Gordonia</taxon>
    </lineage>
</organism>
<sequence length="85" mass="8678">MASAPATVTVTYFAALADRTGCRREELDLAVATVGGLRAAVGQRHGADVEALARQSSVLTGDELVRDDEAAIGPVVDLLPPFAGG</sequence>
<dbReference type="Gene3D" id="3.10.20.30">
    <property type="match status" value="1"/>
</dbReference>
<dbReference type="Proteomes" id="UP000035088">
    <property type="component" value="Unassembled WGS sequence"/>
</dbReference>
<dbReference type="InterPro" id="IPR016155">
    <property type="entry name" value="Mopterin_synth/thiamin_S_b"/>
</dbReference>
<dbReference type="OrthoDB" id="3255135at2"/>
<dbReference type="EMBL" id="BAEE01000043">
    <property type="protein sequence ID" value="GAB09574.1"/>
    <property type="molecule type" value="Genomic_DNA"/>
</dbReference>
<comment type="caution">
    <text evidence="1">The sequence shown here is derived from an EMBL/GenBank/DDBJ whole genome shotgun (WGS) entry which is preliminary data.</text>
</comment>
<reference evidence="1 2" key="1">
    <citation type="submission" date="2011-11" db="EMBL/GenBank/DDBJ databases">
        <title>Whole genome shotgun sequence of Gordonia araii NBRC 100433.</title>
        <authorList>
            <person name="Yoshida Y."/>
            <person name="Hosoyama A."/>
            <person name="Tsuchikane K."/>
            <person name="Katsumata H."/>
            <person name="Yamazaki S."/>
            <person name="Fujita N."/>
        </authorList>
    </citation>
    <scope>NUCLEOTIDE SEQUENCE [LARGE SCALE GENOMIC DNA]</scope>
    <source>
        <strain evidence="1 2">NBRC 100433</strain>
    </source>
</reference>